<reference evidence="2" key="1">
    <citation type="journal article" date="2014" name="Int. J. Syst. Evol. Microbiol.">
        <title>Complete genome sequence of Corynebacterium casei LMG S-19264T (=DSM 44701T), isolated from a smear-ripened cheese.</title>
        <authorList>
            <consortium name="US DOE Joint Genome Institute (JGI-PGF)"/>
            <person name="Walter F."/>
            <person name="Albersmeier A."/>
            <person name="Kalinowski J."/>
            <person name="Ruckert C."/>
        </authorList>
    </citation>
    <scope>NUCLEOTIDE SEQUENCE</scope>
    <source>
        <strain evidence="2">JCM 14719</strain>
    </source>
</reference>
<dbReference type="GO" id="GO:0003824">
    <property type="term" value="F:catalytic activity"/>
    <property type="evidence" value="ECO:0007669"/>
    <property type="project" value="InterPro"/>
</dbReference>
<dbReference type="InterPro" id="IPR015130">
    <property type="entry name" value="Lys-AminoMut_A"/>
</dbReference>
<dbReference type="RefSeq" id="WP_268238403.1">
    <property type="nucleotide sequence ID" value="NZ_BMOF01000052.1"/>
</dbReference>
<dbReference type="AlphaFoldDB" id="A0A8J3FFS1"/>
<dbReference type="Gene3D" id="3.20.20.440">
    <property type="entry name" value="D-Lysine 5,6-aminomutase alpha subunit"/>
    <property type="match status" value="1"/>
</dbReference>
<accession>A0A8J3FFS1</accession>
<dbReference type="InterPro" id="IPR016176">
    <property type="entry name" value="Cbl-dep_enz_cat"/>
</dbReference>
<comment type="caution">
    <text evidence="2">The sequence shown here is derived from an EMBL/GenBank/DDBJ whole genome shotgun (WGS) entry which is preliminary data.</text>
</comment>
<dbReference type="GO" id="GO:0031419">
    <property type="term" value="F:cobalamin binding"/>
    <property type="evidence" value="ECO:0007669"/>
    <property type="project" value="InterPro"/>
</dbReference>
<feature type="domain" description="D-Lysine 5,6-aminomutase alpha subunit" evidence="1">
    <location>
        <begin position="4"/>
        <end position="74"/>
    </location>
</feature>
<proteinExistence type="predicted"/>
<gene>
    <name evidence="2" type="ORF">GCM10007043_20290</name>
</gene>
<dbReference type="InterPro" id="IPR037086">
    <property type="entry name" value="Lys-AminoMut_asu_sf"/>
</dbReference>
<dbReference type="SUPFAM" id="SSF51703">
    <property type="entry name" value="Cobalamin (vitamin B12)-dependent enzymes"/>
    <property type="match status" value="1"/>
</dbReference>
<dbReference type="EMBL" id="BMOF01000052">
    <property type="protein sequence ID" value="GGK06209.1"/>
    <property type="molecule type" value="Genomic_DNA"/>
</dbReference>
<evidence type="ECO:0000313" key="2">
    <source>
        <dbReference type="EMBL" id="GGK06209.1"/>
    </source>
</evidence>
<protein>
    <recommendedName>
        <fullName evidence="1">D-Lysine 5,6-aminomutase alpha subunit domain-containing protein</fullName>
    </recommendedName>
</protein>
<reference evidence="2" key="2">
    <citation type="submission" date="2020-09" db="EMBL/GenBank/DDBJ databases">
        <authorList>
            <person name="Sun Q."/>
            <person name="Ohkuma M."/>
        </authorList>
    </citation>
    <scope>NUCLEOTIDE SEQUENCE</scope>
    <source>
        <strain evidence="2">JCM 14719</strain>
    </source>
</reference>
<organism evidence="2 3">
    <name type="scientific">Calditerricola satsumensis</name>
    <dbReference type="NCBI Taxonomy" id="373054"/>
    <lineage>
        <taxon>Bacteria</taxon>
        <taxon>Bacillati</taxon>
        <taxon>Bacillota</taxon>
        <taxon>Bacilli</taxon>
        <taxon>Bacillales</taxon>
        <taxon>Bacillaceae</taxon>
        <taxon>Calditerricola</taxon>
    </lineage>
</organism>
<evidence type="ECO:0000259" key="1">
    <source>
        <dbReference type="Pfam" id="PF09043"/>
    </source>
</evidence>
<sequence>MDKLRLDPAMIDRARDAARGIAEEVDRFTAQRTTVATERTVLRLMGVDGVNADGVPLPNVVVDHVHERGLLGRGGWPTGWPRPSRATA</sequence>
<dbReference type="Pfam" id="PF09043">
    <property type="entry name" value="Lys-AminoMut_A"/>
    <property type="match status" value="1"/>
</dbReference>
<name>A0A8J3FFS1_9BACI</name>
<evidence type="ECO:0000313" key="3">
    <source>
        <dbReference type="Proteomes" id="UP000637720"/>
    </source>
</evidence>
<keyword evidence="3" id="KW-1185">Reference proteome</keyword>
<dbReference type="Proteomes" id="UP000637720">
    <property type="component" value="Unassembled WGS sequence"/>
</dbReference>